<organism evidence="2 3">
    <name type="scientific">Ideonella livida</name>
    <dbReference type="NCBI Taxonomy" id="2707176"/>
    <lineage>
        <taxon>Bacteria</taxon>
        <taxon>Pseudomonadati</taxon>
        <taxon>Pseudomonadota</taxon>
        <taxon>Betaproteobacteria</taxon>
        <taxon>Burkholderiales</taxon>
        <taxon>Sphaerotilaceae</taxon>
        <taxon>Ideonella</taxon>
    </lineage>
</organism>
<keyword evidence="3" id="KW-1185">Reference proteome</keyword>
<accession>A0A7C9PKD7</accession>
<comment type="caution">
    <text evidence="2">The sequence shown here is derived from an EMBL/GenBank/DDBJ whole genome shotgun (WGS) entry which is preliminary data.</text>
</comment>
<keyword evidence="1" id="KW-0732">Signal</keyword>
<evidence type="ECO:0000256" key="1">
    <source>
        <dbReference type="SAM" id="SignalP"/>
    </source>
</evidence>
<gene>
    <name evidence="2" type="ORF">G3A44_19555</name>
</gene>
<dbReference type="AlphaFoldDB" id="A0A7C9PKD7"/>
<protein>
    <submittedName>
        <fullName evidence="2">DUF2282 domain-containing protein</fullName>
    </submittedName>
</protein>
<evidence type="ECO:0000313" key="3">
    <source>
        <dbReference type="Proteomes" id="UP000484255"/>
    </source>
</evidence>
<dbReference type="InterPro" id="IPR018740">
    <property type="entry name" value="DUF2282_membr"/>
</dbReference>
<dbReference type="Pfam" id="PF10048">
    <property type="entry name" value="DUF2282"/>
    <property type="match status" value="1"/>
</dbReference>
<dbReference type="RefSeq" id="WP_163459429.1">
    <property type="nucleotide sequence ID" value="NZ_JAAGOH010000034.1"/>
</dbReference>
<sequence>MDHRLVLSSALASVLALGVTPAASAAGDKEKCYGIAKAGKNDCASAAGGHTCAGQAQVDNAPTEWVFVPKGQCQARGGKTQAPAVSTAPGSR</sequence>
<name>A0A7C9PKD7_9BURK</name>
<evidence type="ECO:0000313" key="2">
    <source>
        <dbReference type="EMBL" id="NDY93391.1"/>
    </source>
</evidence>
<dbReference type="Proteomes" id="UP000484255">
    <property type="component" value="Unassembled WGS sequence"/>
</dbReference>
<reference evidence="2 3" key="1">
    <citation type="submission" date="2020-02" db="EMBL/GenBank/DDBJ databases">
        <title>Ideonella bacterium strain TBM-1.</title>
        <authorList>
            <person name="Chen W.-M."/>
        </authorList>
    </citation>
    <scope>NUCLEOTIDE SEQUENCE [LARGE SCALE GENOMIC DNA]</scope>
    <source>
        <strain evidence="2 3">TBM-1</strain>
    </source>
</reference>
<dbReference type="EMBL" id="JAAGOH010000034">
    <property type="protein sequence ID" value="NDY93391.1"/>
    <property type="molecule type" value="Genomic_DNA"/>
</dbReference>
<feature type="signal peptide" evidence="1">
    <location>
        <begin position="1"/>
        <end position="25"/>
    </location>
</feature>
<proteinExistence type="predicted"/>
<feature type="chain" id="PRO_5028804247" evidence="1">
    <location>
        <begin position="26"/>
        <end position="92"/>
    </location>
</feature>